<proteinExistence type="predicted"/>
<comment type="caution">
    <text evidence="2">The sequence shown here is derived from an EMBL/GenBank/DDBJ whole genome shotgun (WGS) entry which is preliminary data.</text>
</comment>
<dbReference type="InterPro" id="IPR018389">
    <property type="entry name" value="DctP_fam"/>
</dbReference>
<evidence type="ECO:0000313" key="2">
    <source>
        <dbReference type="EMBL" id="MEK8031013.1"/>
    </source>
</evidence>
<dbReference type="RefSeq" id="WP_341425378.1">
    <property type="nucleotide sequence ID" value="NZ_JBBUTG010000004.1"/>
</dbReference>
<dbReference type="Proteomes" id="UP001371218">
    <property type="component" value="Unassembled WGS sequence"/>
</dbReference>
<reference evidence="2 3" key="1">
    <citation type="submission" date="2024-04" db="EMBL/GenBank/DDBJ databases">
        <title>Novel species of the genus Ideonella isolated from streams.</title>
        <authorList>
            <person name="Lu H."/>
        </authorList>
    </citation>
    <scope>NUCLEOTIDE SEQUENCE [LARGE SCALE GENOMIC DNA]</scope>
    <source>
        <strain evidence="2 3">DXS29W</strain>
    </source>
</reference>
<dbReference type="PANTHER" id="PTHR33376">
    <property type="match status" value="1"/>
</dbReference>
<dbReference type="Gene3D" id="3.40.190.170">
    <property type="entry name" value="Bacterial extracellular solute-binding protein, family 7"/>
    <property type="match status" value="1"/>
</dbReference>
<gene>
    <name evidence="2" type="ORF">AACH06_09320</name>
</gene>
<name>A0ABU9BM32_9BURK</name>
<dbReference type="NCBIfam" id="NF037995">
    <property type="entry name" value="TRAP_S1"/>
    <property type="match status" value="1"/>
</dbReference>
<dbReference type="PANTHER" id="PTHR33376:SF4">
    <property type="entry name" value="SIALIC ACID-BINDING PERIPLASMIC PROTEIN SIAP"/>
    <property type="match status" value="1"/>
</dbReference>
<sequence>MTDCTALGGRTALAVRPRPHRAGRTARVMVALCAAALVGPLPAQSPPPAAASAPVSPTTGPVSLRIVGGLANVNQYTRQEEPFWVQELPRLSGGKLRATIVPFDRAGIRGQDMLRLMQLGVVPFGTALVSLSSATEPLLGAADLAGLNPDIASLRRHTAAYRPFLEKTLRERHGVELLAIYVYPAQMLFCQRPLKGLADLAGRRVRTASATQADWAEALGAKPINTPFAELVQNLRSGNVECALTGSMSGYTIGLQQHTQHLFTMPVSWGMAVFGANTTAWSALAPEQRSMLKQELMRLEQAIWADSERETGEGVRCLTGEQDCGGRSGRLQAHAPTSDDDQRRRAVLVDTVLARWLQRCGQTCADAWKQTIGPISGIQAKPGLGTP</sequence>
<dbReference type="EMBL" id="JBBUTG010000004">
    <property type="protein sequence ID" value="MEK8031013.1"/>
    <property type="molecule type" value="Genomic_DNA"/>
</dbReference>
<evidence type="ECO:0000313" key="3">
    <source>
        <dbReference type="Proteomes" id="UP001371218"/>
    </source>
</evidence>
<keyword evidence="1" id="KW-0732">Signal</keyword>
<keyword evidence="3" id="KW-1185">Reference proteome</keyword>
<dbReference type="InterPro" id="IPR038404">
    <property type="entry name" value="TRAP_DctP_sf"/>
</dbReference>
<dbReference type="CDD" id="cd13602">
    <property type="entry name" value="PBP2_TRAP_BpDctp6_7"/>
    <property type="match status" value="1"/>
</dbReference>
<dbReference type="Pfam" id="PF03480">
    <property type="entry name" value="DctP"/>
    <property type="match status" value="1"/>
</dbReference>
<evidence type="ECO:0000256" key="1">
    <source>
        <dbReference type="ARBA" id="ARBA00022729"/>
    </source>
</evidence>
<protein>
    <submittedName>
        <fullName evidence="2">TRAP transporter substrate-binding protein</fullName>
    </submittedName>
</protein>
<accession>A0ABU9BM32</accession>
<organism evidence="2 3">
    <name type="scientific">Ideonella lacteola</name>
    <dbReference type="NCBI Taxonomy" id="2984193"/>
    <lineage>
        <taxon>Bacteria</taxon>
        <taxon>Pseudomonadati</taxon>
        <taxon>Pseudomonadota</taxon>
        <taxon>Betaproteobacteria</taxon>
        <taxon>Burkholderiales</taxon>
        <taxon>Sphaerotilaceae</taxon>
        <taxon>Ideonella</taxon>
    </lineage>
</organism>